<dbReference type="EMBL" id="JABANM010021661">
    <property type="protein sequence ID" value="KAF4720856.1"/>
    <property type="molecule type" value="Genomic_DNA"/>
</dbReference>
<feature type="domain" description="N-acetyltransferase" evidence="1">
    <location>
        <begin position="99"/>
        <end position="206"/>
    </location>
</feature>
<proteinExistence type="predicted"/>
<evidence type="ECO:0000313" key="5">
    <source>
        <dbReference type="Proteomes" id="UP000574390"/>
    </source>
</evidence>
<reference evidence="4 5" key="1">
    <citation type="submission" date="2020-04" db="EMBL/GenBank/DDBJ databases">
        <title>Perkinsus olseni comparative genomics.</title>
        <authorList>
            <person name="Bogema D.R."/>
        </authorList>
    </citation>
    <scope>NUCLEOTIDE SEQUENCE [LARGE SCALE GENOMIC DNA]</scope>
    <source>
        <strain evidence="2">ATCC PRA-205</strain>
        <strain evidence="3 4">ATCC PRA-207</strain>
    </source>
</reference>
<evidence type="ECO:0000313" key="4">
    <source>
        <dbReference type="Proteomes" id="UP000553632"/>
    </source>
</evidence>
<dbReference type="InterPro" id="IPR016181">
    <property type="entry name" value="Acyl_CoA_acyltransferase"/>
</dbReference>
<dbReference type="Proteomes" id="UP000553632">
    <property type="component" value="Unassembled WGS sequence"/>
</dbReference>
<name>A0A7J6RL09_PEROL</name>
<dbReference type="Proteomes" id="UP000574390">
    <property type="component" value="Unassembled WGS sequence"/>
</dbReference>
<dbReference type="AlphaFoldDB" id="A0A7J6RL09"/>
<dbReference type="CDD" id="cd04301">
    <property type="entry name" value="NAT_SF"/>
    <property type="match status" value="1"/>
</dbReference>
<dbReference type="SUPFAM" id="SSF55729">
    <property type="entry name" value="Acyl-CoA N-acyltransferases (Nat)"/>
    <property type="match status" value="1"/>
</dbReference>
<dbReference type="Pfam" id="PF00583">
    <property type="entry name" value="Acetyltransf_1"/>
    <property type="match status" value="1"/>
</dbReference>
<dbReference type="OMA" id="THFEHIT"/>
<keyword evidence="4" id="KW-1185">Reference proteome</keyword>
<dbReference type="InterPro" id="IPR000182">
    <property type="entry name" value="GNAT_dom"/>
</dbReference>
<evidence type="ECO:0000313" key="3">
    <source>
        <dbReference type="EMBL" id="KAF4727671.1"/>
    </source>
</evidence>
<gene>
    <name evidence="2" type="ORF">FOZ62_024380</name>
    <name evidence="3" type="ORF">FOZ63_018850</name>
</gene>
<dbReference type="Gene3D" id="3.40.630.30">
    <property type="match status" value="1"/>
</dbReference>
<sequence length="226" mass="25348">MTMKATSSACPFTLREQTIGVIFKAAFGHGGPYFLDARAYRQHAARADGPGMKRTTLLLSLLTLVEGYLPPRRSLANIEYRLYKDGDVMEGQRLNRCKNDPCYVAVDLGTSEKTVIGIIEMTIPSRTLDESLEKLIRAAMPKPTEAGKIGYINYVEVLSKWQGQGIGKALITSTFGYIATQKRDVVAMYLLVQTTKATAIALYEKTKFKRITQENVFYVYARYDFT</sequence>
<dbReference type="EMBL" id="JABANO010020925">
    <property type="protein sequence ID" value="KAF4727671.1"/>
    <property type="molecule type" value="Genomic_DNA"/>
</dbReference>
<protein>
    <recommendedName>
        <fullName evidence="1">N-acetyltransferase domain-containing protein</fullName>
    </recommendedName>
</protein>
<evidence type="ECO:0000259" key="1">
    <source>
        <dbReference type="Pfam" id="PF00583"/>
    </source>
</evidence>
<accession>A0A7J6RL09</accession>
<dbReference type="GO" id="GO:0016747">
    <property type="term" value="F:acyltransferase activity, transferring groups other than amino-acyl groups"/>
    <property type="evidence" value="ECO:0007669"/>
    <property type="project" value="InterPro"/>
</dbReference>
<organism evidence="2 5">
    <name type="scientific">Perkinsus olseni</name>
    <name type="common">Perkinsus atlanticus</name>
    <dbReference type="NCBI Taxonomy" id="32597"/>
    <lineage>
        <taxon>Eukaryota</taxon>
        <taxon>Sar</taxon>
        <taxon>Alveolata</taxon>
        <taxon>Perkinsozoa</taxon>
        <taxon>Perkinsea</taxon>
        <taxon>Perkinsida</taxon>
        <taxon>Perkinsidae</taxon>
        <taxon>Perkinsus</taxon>
    </lineage>
</organism>
<comment type="caution">
    <text evidence="2">The sequence shown here is derived from an EMBL/GenBank/DDBJ whole genome shotgun (WGS) entry which is preliminary data.</text>
</comment>
<evidence type="ECO:0000313" key="2">
    <source>
        <dbReference type="EMBL" id="KAF4720856.1"/>
    </source>
</evidence>